<proteinExistence type="predicted"/>
<feature type="region of interest" description="Disordered" evidence="1">
    <location>
        <begin position="47"/>
        <end position="69"/>
    </location>
</feature>
<dbReference type="Proteomes" id="UP000315010">
    <property type="component" value="Unassembled WGS sequence"/>
</dbReference>
<accession>A0A5C5ZAL5</accession>
<organism evidence="2 3">
    <name type="scientific">Novipirellula herctigrandis</name>
    <dbReference type="NCBI Taxonomy" id="2527986"/>
    <lineage>
        <taxon>Bacteria</taxon>
        <taxon>Pseudomonadati</taxon>
        <taxon>Planctomycetota</taxon>
        <taxon>Planctomycetia</taxon>
        <taxon>Pirellulales</taxon>
        <taxon>Pirellulaceae</taxon>
        <taxon>Novipirellula</taxon>
    </lineage>
</organism>
<evidence type="ECO:0000313" key="3">
    <source>
        <dbReference type="Proteomes" id="UP000315010"/>
    </source>
</evidence>
<evidence type="ECO:0000256" key="1">
    <source>
        <dbReference type="SAM" id="MobiDB-lite"/>
    </source>
</evidence>
<evidence type="ECO:0000313" key="2">
    <source>
        <dbReference type="EMBL" id="TWT84384.1"/>
    </source>
</evidence>
<protein>
    <submittedName>
        <fullName evidence="2">Uncharacterized protein</fullName>
    </submittedName>
</protein>
<sequence>MERCEGKCRQYQSNSFENAPLFFGHSETTRGPSVTLCPTDAGCQDSLSKPSVHDIATRRKPRHQSADQVESLAEPRWRLNAISWRAPGGVDLWVLNQAGRECPSVLLVMQIDVVKDGNGGTANSLGIAAVQIYSQPIQAASFI</sequence>
<keyword evidence="3" id="KW-1185">Reference proteome</keyword>
<gene>
    <name evidence="2" type="ORF">CA13_58620</name>
</gene>
<comment type="caution">
    <text evidence="2">The sequence shown here is derived from an EMBL/GenBank/DDBJ whole genome shotgun (WGS) entry which is preliminary data.</text>
</comment>
<name>A0A5C5ZAL5_9BACT</name>
<reference evidence="2 3" key="1">
    <citation type="submission" date="2019-02" db="EMBL/GenBank/DDBJ databases">
        <title>Deep-cultivation of Planctomycetes and their phenomic and genomic characterization uncovers novel biology.</title>
        <authorList>
            <person name="Wiegand S."/>
            <person name="Jogler M."/>
            <person name="Boedeker C."/>
            <person name="Pinto D."/>
            <person name="Vollmers J."/>
            <person name="Rivas-Marin E."/>
            <person name="Kohn T."/>
            <person name="Peeters S.H."/>
            <person name="Heuer A."/>
            <person name="Rast P."/>
            <person name="Oberbeckmann S."/>
            <person name="Bunk B."/>
            <person name="Jeske O."/>
            <person name="Meyerdierks A."/>
            <person name="Storesund J.E."/>
            <person name="Kallscheuer N."/>
            <person name="Luecker S."/>
            <person name="Lage O.M."/>
            <person name="Pohl T."/>
            <person name="Merkel B.J."/>
            <person name="Hornburger P."/>
            <person name="Mueller R.-W."/>
            <person name="Bruemmer F."/>
            <person name="Labrenz M."/>
            <person name="Spormann A.M."/>
            <person name="Op Den Camp H."/>
            <person name="Overmann J."/>
            <person name="Amann R."/>
            <person name="Jetten M.S.M."/>
            <person name="Mascher T."/>
            <person name="Medema M.H."/>
            <person name="Devos D.P."/>
            <person name="Kaster A.-K."/>
            <person name="Ovreas L."/>
            <person name="Rohde M."/>
            <person name="Galperin M.Y."/>
            <person name="Jogler C."/>
        </authorList>
    </citation>
    <scope>NUCLEOTIDE SEQUENCE [LARGE SCALE GENOMIC DNA]</scope>
    <source>
        <strain evidence="2 3">CA13</strain>
    </source>
</reference>
<dbReference type="EMBL" id="SJPJ01000001">
    <property type="protein sequence ID" value="TWT84384.1"/>
    <property type="molecule type" value="Genomic_DNA"/>
</dbReference>
<dbReference type="AlphaFoldDB" id="A0A5C5ZAL5"/>